<proteinExistence type="inferred from homology"/>
<dbReference type="PRINTS" id="PR00039">
    <property type="entry name" value="HTHLYSR"/>
</dbReference>
<reference evidence="6 7" key="1">
    <citation type="submission" date="2024-06" db="EMBL/GenBank/DDBJ databases">
        <title>The Natural Products Discovery Center: Release of the First 8490 Sequenced Strains for Exploring Actinobacteria Biosynthetic Diversity.</title>
        <authorList>
            <person name="Kalkreuter E."/>
            <person name="Kautsar S.A."/>
            <person name="Yang D."/>
            <person name="Bader C.D."/>
            <person name="Teijaro C.N."/>
            <person name="Fluegel L."/>
            <person name="Davis C.M."/>
            <person name="Simpson J.R."/>
            <person name="Lauterbach L."/>
            <person name="Steele A.D."/>
            <person name="Gui C."/>
            <person name="Meng S."/>
            <person name="Li G."/>
            <person name="Viehrig K."/>
            <person name="Ye F."/>
            <person name="Su P."/>
            <person name="Kiefer A.F."/>
            <person name="Nichols A."/>
            <person name="Cepeda A.J."/>
            <person name="Yan W."/>
            <person name="Fan B."/>
            <person name="Jiang Y."/>
            <person name="Adhikari A."/>
            <person name="Zheng C.-J."/>
            <person name="Schuster L."/>
            <person name="Cowan T.M."/>
            <person name="Smanski M.J."/>
            <person name="Chevrette M.G."/>
            <person name="De Carvalho L.P.S."/>
            <person name="Shen B."/>
        </authorList>
    </citation>
    <scope>NUCLEOTIDE SEQUENCE [LARGE SCALE GENOMIC DNA]</scope>
    <source>
        <strain evidence="6 7">NPDC000234</strain>
    </source>
</reference>
<dbReference type="PROSITE" id="PS50931">
    <property type="entry name" value="HTH_LYSR"/>
    <property type="match status" value="1"/>
</dbReference>
<accession>A0ABV1X0V3</accession>
<dbReference type="InterPro" id="IPR005119">
    <property type="entry name" value="LysR_subst-bd"/>
</dbReference>
<keyword evidence="2" id="KW-0805">Transcription regulation</keyword>
<evidence type="ECO:0000256" key="4">
    <source>
        <dbReference type="ARBA" id="ARBA00023163"/>
    </source>
</evidence>
<dbReference type="EMBL" id="JBEPEK010000189">
    <property type="protein sequence ID" value="MER7182639.1"/>
    <property type="molecule type" value="Genomic_DNA"/>
</dbReference>
<evidence type="ECO:0000256" key="3">
    <source>
        <dbReference type="ARBA" id="ARBA00023125"/>
    </source>
</evidence>
<dbReference type="InterPro" id="IPR050950">
    <property type="entry name" value="HTH-type_LysR_regulators"/>
</dbReference>
<protein>
    <submittedName>
        <fullName evidence="6">LysR substrate-binding domain-containing protein</fullName>
    </submittedName>
</protein>
<dbReference type="Gene3D" id="3.40.190.290">
    <property type="match status" value="1"/>
</dbReference>
<organism evidence="6 7">
    <name type="scientific">Streptomyces hyaluromycini</name>
    <dbReference type="NCBI Taxonomy" id="1377993"/>
    <lineage>
        <taxon>Bacteria</taxon>
        <taxon>Bacillati</taxon>
        <taxon>Actinomycetota</taxon>
        <taxon>Actinomycetes</taxon>
        <taxon>Kitasatosporales</taxon>
        <taxon>Streptomycetaceae</taxon>
        <taxon>Streptomyces</taxon>
    </lineage>
</organism>
<dbReference type="Proteomes" id="UP001474181">
    <property type="component" value="Unassembled WGS sequence"/>
</dbReference>
<gene>
    <name evidence="6" type="ORF">ABT404_24705</name>
</gene>
<dbReference type="PANTHER" id="PTHR30419">
    <property type="entry name" value="HTH-TYPE TRANSCRIPTIONAL REGULATOR YBHD"/>
    <property type="match status" value="1"/>
</dbReference>
<comment type="caution">
    <text evidence="6">The sequence shown here is derived from an EMBL/GenBank/DDBJ whole genome shotgun (WGS) entry which is preliminary data.</text>
</comment>
<keyword evidence="4" id="KW-0804">Transcription</keyword>
<evidence type="ECO:0000256" key="2">
    <source>
        <dbReference type="ARBA" id="ARBA00023015"/>
    </source>
</evidence>
<dbReference type="InterPro" id="IPR036390">
    <property type="entry name" value="WH_DNA-bd_sf"/>
</dbReference>
<dbReference type="SUPFAM" id="SSF53850">
    <property type="entry name" value="Periplasmic binding protein-like II"/>
    <property type="match status" value="1"/>
</dbReference>
<evidence type="ECO:0000313" key="6">
    <source>
        <dbReference type="EMBL" id="MER7182639.1"/>
    </source>
</evidence>
<evidence type="ECO:0000313" key="7">
    <source>
        <dbReference type="Proteomes" id="UP001474181"/>
    </source>
</evidence>
<dbReference type="InterPro" id="IPR000847">
    <property type="entry name" value="LysR_HTH_N"/>
</dbReference>
<keyword evidence="3" id="KW-0238">DNA-binding</keyword>
<feature type="domain" description="HTH lysR-type" evidence="5">
    <location>
        <begin position="1"/>
        <end position="58"/>
    </location>
</feature>
<sequence>MELRHLKYFLAVADTRNFTQAAARCHVAQSALSQQIARLEKDVGAPLFNRTSRSVRLTAAGELLEPLARRILSDVDNAQAALDALAGLHRGRLRLGLVQTMAVSFDMVEVAAEYRARYPGIDLRVSNAPSSRMAAAVLAGTLDVAVAGLGAGEVPEGLDHRMLGSAPLVAVVPREHALAGREAIDLAELPDSHPLIQFARGSGLRRQVEAAFARAGVEAGRHFEVGQIHDMIRLAVRGVGVTVVPRSTVVGPGSLLGLDTADDLPRGARMLRLTDDEAVHHICVVYDGARLAPAGAAFLDVLDRHATHRSV</sequence>
<dbReference type="RefSeq" id="WP_350783687.1">
    <property type="nucleotide sequence ID" value="NZ_JBEPEK010000189.1"/>
</dbReference>
<evidence type="ECO:0000256" key="1">
    <source>
        <dbReference type="ARBA" id="ARBA00009437"/>
    </source>
</evidence>
<keyword evidence="7" id="KW-1185">Reference proteome</keyword>
<dbReference type="Pfam" id="PF00126">
    <property type="entry name" value="HTH_1"/>
    <property type="match status" value="1"/>
</dbReference>
<dbReference type="SUPFAM" id="SSF46785">
    <property type="entry name" value="Winged helix' DNA-binding domain"/>
    <property type="match status" value="1"/>
</dbReference>
<evidence type="ECO:0000259" key="5">
    <source>
        <dbReference type="PROSITE" id="PS50931"/>
    </source>
</evidence>
<comment type="similarity">
    <text evidence="1">Belongs to the LysR transcriptional regulatory family.</text>
</comment>
<dbReference type="Gene3D" id="1.10.10.10">
    <property type="entry name" value="Winged helix-like DNA-binding domain superfamily/Winged helix DNA-binding domain"/>
    <property type="match status" value="1"/>
</dbReference>
<dbReference type="Pfam" id="PF03466">
    <property type="entry name" value="LysR_substrate"/>
    <property type="match status" value="1"/>
</dbReference>
<name>A0ABV1X0V3_9ACTN</name>
<dbReference type="InterPro" id="IPR036388">
    <property type="entry name" value="WH-like_DNA-bd_sf"/>
</dbReference>